<name>A0AAW2B1T4_CULAL</name>
<dbReference type="GO" id="GO:0042026">
    <property type="term" value="P:protein refolding"/>
    <property type="evidence" value="ECO:0007669"/>
    <property type="project" value="TreeGrafter"/>
</dbReference>
<dbReference type="GO" id="GO:0009408">
    <property type="term" value="P:response to heat"/>
    <property type="evidence" value="ECO:0007669"/>
    <property type="project" value="TreeGrafter"/>
</dbReference>
<organism evidence="5 6">
    <name type="scientific">Culter alburnus</name>
    <name type="common">Topmouth culter</name>
    <dbReference type="NCBI Taxonomy" id="194366"/>
    <lineage>
        <taxon>Eukaryota</taxon>
        <taxon>Metazoa</taxon>
        <taxon>Chordata</taxon>
        <taxon>Craniata</taxon>
        <taxon>Vertebrata</taxon>
        <taxon>Euteleostomi</taxon>
        <taxon>Actinopterygii</taxon>
        <taxon>Neopterygii</taxon>
        <taxon>Teleostei</taxon>
        <taxon>Ostariophysi</taxon>
        <taxon>Cypriniformes</taxon>
        <taxon>Xenocyprididae</taxon>
        <taxon>Xenocypridinae</taxon>
        <taxon>Culter</taxon>
    </lineage>
</organism>
<keyword evidence="6" id="KW-1185">Reference proteome</keyword>
<evidence type="ECO:0000259" key="4">
    <source>
        <dbReference type="PROSITE" id="PS01031"/>
    </source>
</evidence>
<dbReference type="GO" id="GO:0005634">
    <property type="term" value="C:nucleus"/>
    <property type="evidence" value="ECO:0007669"/>
    <property type="project" value="TreeGrafter"/>
</dbReference>
<keyword evidence="1" id="KW-0346">Stress response</keyword>
<evidence type="ECO:0000313" key="5">
    <source>
        <dbReference type="EMBL" id="KAK9979936.1"/>
    </source>
</evidence>
<evidence type="ECO:0000256" key="2">
    <source>
        <dbReference type="PROSITE-ProRule" id="PRU00285"/>
    </source>
</evidence>
<feature type="domain" description="SHSP" evidence="4">
    <location>
        <begin position="30"/>
        <end position="134"/>
    </location>
</feature>
<dbReference type="InterPro" id="IPR001436">
    <property type="entry name" value="Alpha-crystallin/sHSP_animal"/>
</dbReference>
<dbReference type="Gene3D" id="2.60.40.790">
    <property type="match status" value="1"/>
</dbReference>
<dbReference type="InterPro" id="IPR002068">
    <property type="entry name" value="A-crystallin/Hsp20_dom"/>
</dbReference>
<comment type="caution">
    <text evidence="5">The sequence shown here is derived from an EMBL/GenBank/DDBJ whole genome shotgun (WGS) entry which is preliminary data.</text>
</comment>
<gene>
    <name evidence="5" type="ORF">ABG768_013342</name>
</gene>
<dbReference type="GO" id="GO:0005737">
    <property type="term" value="C:cytoplasm"/>
    <property type="evidence" value="ECO:0007669"/>
    <property type="project" value="TreeGrafter"/>
</dbReference>
<evidence type="ECO:0000256" key="3">
    <source>
        <dbReference type="RuleBase" id="RU003616"/>
    </source>
</evidence>
<accession>A0AAW2B1T4</accession>
<reference evidence="5 6" key="1">
    <citation type="submission" date="2024-05" db="EMBL/GenBank/DDBJ databases">
        <title>A high-quality chromosomal-level genome assembly of Topmouth culter (Culter alburnus).</title>
        <authorList>
            <person name="Zhao H."/>
        </authorList>
    </citation>
    <scope>NUCLEOTIDE SEQUENCE [LARGE SCALE GENOMIC DNA]</scope>
    <source>
        <strain evidence="5">CATC2023</strain>
        <tissue evidence="5">Muscle</tissue>
    </source>
</reference>
<dbReference type="SUPFAM" id="SSF49764">
    <property type="entry name" value="HSP20-like chaperones"/>
    <property type="match status" value="1"/>
</dbReference>
<dbReference type="Pfam" id="PF00011">
    <property type="entry name" value="HSP20"/>
    <property type="match status" value="1"/>
</dbReference>
<evidence type="ECO:0000256" key="1">
    <source>
        <dbReference type="ARBA" id="ARBA00023016"/>
    </source>
</evidence>
<sequence length="134" mass="15104">MLSLHGFQPSLRSSLEQLEKLQHEIFEEIQQKEICSVTCTMEKEGSGFALTLDTQDFSPEELSVRQVGRKLQVSGKSQKQQEDHGKGLYSCRIREFRQVFDLPEGVNPVAVICCTTADGKLYIQAPVNQRSEAD</sequence>
<dbReference type="GO" id="GO:0051082">
    <property type="term" value="F:unfolded protein binding"/>
    <property type="evidence" value="ECO:0007669"/>
    <property type="project" value="TreeGrafter"/>
</dbReference>
<dbReference type="Proteomes" id="UP001479290">
    <property type="component" value="Unassembled WGS sequence"/>
</dbReference>
<dbReference type="InterPro" id="IPR008978">
    <property type="entry name" value="HSP20-like_chaperone"/>
</dbReference>
<proteinExistence type="inferred from homology"/>
<dbReference type="PROSITE" id="PS01031">
    <property type="entry name" value="SHSP"/>
    <property type="match status" value="1"/>
</dbReference>
<evidence type="ECO:0000313" key="6">
    <source>
        <dbReference type="Proteomes" id="UP001479290"/>
    </source>
</evidence>
<comment type="similarity">
    <text evidence="2 3">Belongs to the small heat shock protein (HSP20) family.</text>
</comment>
<dbReference type="CDD" id="cd06481">
    <property type="entry name" value="ACD_HspB9_like"/>
    <property type="match status" value="1"/>
</dbReference>
<protein>
    <recommendedName>
        <fullName evidence="4">SHSP domain-containing protein</fullName>
    </recommendedName>
</protein>
<dbReference type="PANTHER" id="PTHR45640">
    <property type="entry name" value="HEAT SHOCK PROTEIN HSP-12.2-RELATED"/>
    <property type="match status" value="1"/>
</dbReference>
<dbReference type="AlphaFoldDB" id="A0AAW2B1T4"/>
<dbReference type="EMBL" id="JAWDJR010000002">
    <property type="protein sequence ID" value="KAK9979936.1"/>
    <property type="molecule type" value="Genomic_DNA"/>
</dbReference>
<dbReference type="PANTHER" id="PTHR45640:SF2">
    <property type="entry name" value="HEAT SHOCK PROTEIN BETA-11-RELATED"/>
    <property type="match status" value="1"/>
</dbReference>